<evidence type="ECO:0000313" key="3">
    <source>
        <dbReference type="Proteomes" id="UP001331761"/>
    </source>
</evidence>
<dbReference type="Proteomes" id="UP001331761">
    <property type="component" value="Unassembled WGS sequence"/>
</dbReference>
<evidence type="ECO:0000313" key="2">
    <source>
        <dbReference type="EMBL" id="KAK5981063.1"/>
    </source>
</evidence>
<accession>A0AAN8IRY7</accession>
<feature type="compositionally biased region" description="Basic and acidic residues" evidence="1">
    <location>
        <begin position="80"/>
        <end position="90"/>
    </location>
</feature>
<keyword evidence="3" id="KW-1185">Reference proteome</keyword>
<organism evidence="2 3">
    <name type="scientific">Trichostrongylus colubriformis</name>
    <name type="common">Black scour worm</name>
    <dbReference type="NCBI Taxonomy" id="6319"/>
    <lineage>
        <taxon>Eukaryota</taxon>
        <taxon>Metazoa</taxon>
        <taxon>Ecdysozoa</taxon>
        <taxon>Nematoda</taxon>
        <taxon>Chromadorea</taxon>
        <taxon>Rhabditida</taxon>
        <taxon>Rhabditina</taxon>
        <taxon>Rhabditomorpha</taxon>
        <taxon>Strongyloidea</taxon>
        <taxon>Trichostrongylidae</taxon>
        <taxon>Trichostrongylus</taxon>
    </lineage>
</organism>
<feature type="compositionally biased region" description="Basic and acidic residues" evidence="1">
    <location>
        <begin position="55"/>
        <end position="65"/>
    </location>
</feature>
<feature type="compositionally biased region" description="Basic residues" evidence="1">
    <location>
        <begin position="66"/>
        <end position="79"/>
    </location>
</feature>
<feature type="non-terminal residue" evidence="2">
    <location>
        <position position="165"/>
    </location>
</feature>
<protein>
    <submittedName>
        <fullName evidence="2">Uncharacterized protein</fullName>
    </submittedName>
</protein>
<dbReference type="EMBL" id="WIXE01006704">
    <property type="protein sequence ID" value="KAK5981063.1"/>
    <property type="molecule type" value="Genomic_DNA"/>
</dbReference>
<feature type="non-terminal residue" evidence="2">
    <location>
        <position position="1"/>
    </location>
</feature>
<reference evidence="2 3" key="1">
    <citation type="submission" date="2019-10" db="EMBL/GenBank/DDBJ databases">
        <title>Assembly and Annotation for the nematode Trichostrongylus colubriformis.</title>
        <authorList>
            <person name="Martin J."/>
        </authorList>
    </citation>
    <scope>NUCLEOTIDE SEQUENCE [LARGE SCALE GENOMIC DNA]</scope>
    <source>
        <strain evidence="2">G859</strain>
        <tissue evidence="2">Whole worm</tissue>
    </source>
</reference>
<sequence>PKAPRAPKAPRKPKAVRRLRSTRRDASITSATPSRTQSVIEIKRPPKGGTRRDRRKDDTENTKAEKPKKKPKTLRQTRHRQNEEQKSDKTQEDEETKNTSAYMRVIPPEKTSREVTSLSCPIMETACEEHAFITEVANKPPPNLDNFFQMADPFANENDMLDVGH</sequence>
<feature type="compositionally biased region" description="Polar residues" evidence="1">
    <location>
        <begin position="27"/>
        <end position="39"/>
    </location>
</feature>
<dbReference type="AlphaFoldDB" id="A0AAN8IRY7"/>
<name>A0AAN8IRY7_TRICO</name>
<proteinExistence type="predicted"/>
<comment type="caution">
    <text evidence="2">The sequence shown here is derived from an EMBL/GenBank/DDBJ whole genome shotgun (WGS) entry which is preliminary data.</text>
</comment>
<feature type="compositionally biased region" description="Basic residues" evidence="1">
    <location>
        <begin position="8"/>
        <end position="21"/>
    </location>
</feature>
<gene>
    <name evidence="2" type="ORF">GCK32_019495</name>
</gene>
<evidence type="ECO:0000256" key="1">
    <source>
        <dbReference type="SAM" id="MobiDB-lite"/>
    </source>
</evidence>
<feature type="region of interest" description="Disordered" evidence="1">
    <location>
        <begin position="1"/>
        <end position="107"/>
    </location>
</feature>